<dbReference type="InterPro" id="IPR050957">
    <property type="entry name" value="BMP_lipoprotein"/>
</dbReference>
<dbReference type="PANTHER" id="PTHR34296">
    <property type="entry name" value="TRANSCRIPTIONAL ACTIVATOR PROTEIN MED"/>
    <property type="match status" value="1"/>
</dbReference>
<dbReference type="EMBL" id="JACIEQ010000001">
    <property type="protein sequence ID" value="MBB4021068.1"/>
    <property type="molecule type" value="Genomic_DNA"/>
</dbReference>
<keyword evidence="3" id="KW-1003">Cell membrane</keyword>
<feature type="domain" description="ABC transporter substrate-binding protein PnrA-like" evidence="8">
    <location>
        <begin position="46"/>
        <end position="341"/>
    </location>
</feature>
<evidence type="ECO:0000256" key="6">
    <source>
        <dbReference type="ARBA" id="ARBA00023288"/>
    </source>
</evidence>
<dbReference type="CDD" id="cd06354">
    <property type="entry name" value="PBP1_PrnA-like"/>
    <property type="match status" value="1"/>
</dbReference>
<name>A0A840CBZ3_9RHOB</name>
<evidence type="ECO:0000313" key="10">
    <source>
        <dbReference type="Proteomes" id="UP000585681"/>
    </source>
</evidence>
<keyword evidence="4 7" id="KW-0732">Signal</keyword>
<dbReference type="InterPro" id="IPR003760">
    <property type="entry name" value="PnrA-like"/>
</dbReference>
<dbReference type="GO" id="GO:0005886">
    <property type="term" value="C:plasma membrane"/>
    <property type="evidence" value="ECO:0007669"/>
    <property type="project" value="UniProtKB-SubCell"/>
</dbReference>
<dbReference type="Gene3D" id="3.40.50.2300">
    <property type="match status" value="2"/>
</dbReference>
<sequence>MTTAFSAFLATGGRIHRAALFSLATVATSAFMPLAAQAGDAPIWTMITDQNGLGDHGFNDLAKLGLDKSVEAFGGRAQVIQSTDQSQFVPNLLQAVAGGSTMVVGVGSLLNDALTEVASSRPDAHFTLIDAVSTDDDGTPLLNVASVTFREQEAAFLAGIVAAMTSKTGHIGFVGGMETPPVVRFLAGYKAGVATIDPKIKVSHAFVGSFRDPAKAKVLAEGMFDSDVDVIMDVAGGGGRGIYDAIIAEGADHWVIAADTCKGHLAPNNFLTSAVKDVAGAVFYENKAVHEGTFEGGPQSLGLAEGAVGLCADNIDTLPAEILAKVDAAKNKITSGEVTPPDTYEALDAFVPAQL</sequence>
<organism evidence="9 10">
    <name type="scientific">Actibacterium naphthalenivorans</name>
    <dbReference type="NCBI Taxonomy" id="1614693"/>
    <lineage>
        <taxon>Bacteria</taxon>
        <taxon>Pseudomonadati</taxon>
        <taxon>Pseudomonadota</taxon>
        <taxon>Alphaproteobacteria</taxon>
        <taxon>Rhodobacterales</taxon>
        <taxon>Roseobacteraceae</taxon>
        <taxon>Actibacterium</taxon>
    </lineage>
</organism>
<proteinExistence type="inferred from homology"/>
<evidence type="ECO:0000256" key="3">
    <source>
        <dbReference type="ARBA" id="ARBA00022475"/>
    </source>
</evidence>
<evidence type="ECO:0000259" key="8">
    <source>
        <dbReference type="Pfam" id="PF02608"/>
    </source>
</evidence>
<dbReference type="PANTHER" id="PTHR34296:SF2">
    <property type="entry name" value="ABC TRANSPORTER GUANOSINE-BINDING PROTEIN NUPN"/>
    <property type="match status" value="1"/>
</dbReference>
<protein>
    <submittedName>
        <fullName evidence="9">Basic membrane protein A</fullName>
    </submittedName>
</protein>
<accession>A0A840CBZ3</accession>
<keyword evidence="5" id="KW-0472">Membrane</keyword>
<comment type="caution">
    <text evidence="9">The sequence shown here is derived from an EMBL/GenBank/DDBJ whole genome shotgun (WGS) entry which is preliminary data.</text>
</comment>
<comment type="subcellular location">
    <subcellularLocation>
        <location evidence="1">Cell membrane</location>
        <topology evidence="1">Lipid-anchor</topology>
    </subcellularLocation>
</comment>
<feature type="signal peptide" evidence="7">
    <location>
        <begin position="1"/>
        <end position="38"/>
    </location>
</feature>
<evidence type="ECO:0000313" key="9">
    <source>
        <dbReference type="EMBL" id="MBB4021068.1"/>
    </source>
</evidence>
<keyword evidence="6" id="KW-0449">Lipoprotein</keyword>
<keyword evidence="10" id="KW-1185">Reference proteome</keyword>
<gene>
    <name evidence="9" type="ORF">GGR17_000859</name>
</gene>
<dbReference type="Pfam" id="PF02608">
    <property type="entry name" value="Bmp"/>
    <property type="match status" value="1"/>
</dbReference>
<dbReference type="SUPFAM" id="SSF53822">
    <property type="entry name" value="Periplasmic binding protein-like I"/>
    <property type="match status" value="1"/>
</dbReference>
<evidence type="ECO:0000256" key="5">
    <source>
        <dbReference type="ARBA" id="ARBA00023136"/>
    </source>
</evidence>
<evidence type="ECO:0000256" key="1">
    <source>
        <dbReference type="ARBA" id="ARBA00004193"/>
    </source>
</evidence>
<dbReference type="AlphaFoldDB" id="A0A840CBZ3"/>
<comment type="similarity">
    <text evidence="2">Belongs to the BMP lipoprotein family.</text>
</comment>
<reference evidence="9" key="1">
    <citation type="submission" date="2020-08" db="EMBL/GenBank/DDBJ databases">
        <title>Genomic Encyclopedia of Type Strains, Phase IV (KMG-IV): sequencing the most valuable type-strain genomes for metagenomic binning, comparative biology and taxonomic classification.</title>
        <authorList>
            <person name="Goeker M."/>
        </authorList>
    </citation>
    <scope>NUCLEOTIDE SEQUENCE [LARGE SCALE GENOMIC DNA]</scope>
    <source>
        <strain evidence="9">DSM 105040</strain>
    </source>
</reference>
<evidence type="ECO:0000256" key="2">
    <source>
        <dbReference type="ARBA" id="ARBA00008610"/>
    </source>
</evidence>
<evidence type="ECO:0000256" key="4">
    <source>
        <dbReference type="ARBA" id="ARBA00022729"/>
    </source>
</evidence>
<dbReference type="RefSeq" id="WP_054537952.1">
    <property type="nucleotide sequence ID" value="NZ_JACIEQ010000001.1"/>
</dbReference>
<dbReference type="Proteomes" id="UP000585681">
    <property type="component" value="Unassembled WGS sequence"/>
</dbReference>
<evidence type="ECO:0000256" key="7">
    <source>
        <dbReference type="SAM" id="SignalP"/>
    </source>
</evidence>
<dbReference type="InterPro" id="IPR028082">
    <property type="entry name" value="Peripla_BP_I"/>
</dbReference>
<feature type="chain" id="PRO_5032973659" evidence="7">
    <location>
        <begin position="39"/>
        <end position="355"/>
    </location>
</feature>